<dbReference type="EMBL" id="REGN01000935">
    <property type="protein sequence ID" value="RNA38011.1"/>
    <property type="molecule type" value="Genomic_DNA"/>
</dbReference>
<comment type="caution">
    <text evidence="1">The sequence shown here is derived from an EMBL/GenBank/DDBJ whole genome shotgun (WGS) entry which is preliminary data.</text>
</comment>
<protein>
    <submittedName>
        <fullName evidence="1">Uncharacterized protein</fullName>
    </submittedName>
</protein>
<accession>A0A3M7SQ78</accession>
<evidence type="ECO:0000313" key="2">
    <source>
        <dbReference type="Proteomes" id="UP000276133"/>
    </source>
</evidence>
<name>A0A3M7SQ78_BRAPC</name>
<reference evidence="1 2" key="1">
    <citation type="journal article" date="2018" name="Sci. Rep.">
        <title>Genomic signatures of local adaptation to the degree of environmental predictability in rotifers.</title>
        <authorList>
            <person name="Franch-Gras L."/>
            <person name="Hahn C."/>
            <person name="Garcia-Roger E.M."/>
            <person name="Carmona M.J."/>
            <person name="Serra M."/>
            <person name="Gomez A."/>
        </authorList>
    </citation>
    <scope>NUCLEOTIDE SEQUENCE [LARGE SCALE GENOMIC DNA]</scope>
    <source>
        <strain evidence="1">HYR1</strain>
    </source>
</reference>
<keyword evidence="2" id="KW-1185">Reference proteome</keyword>
<sequence length="87" mass="10460">MVPVPSDSIKNFSLIDNDNNRKAWMVFQDNFNIKYSSFKDNQKIVKESLISLIFNSNKYLFINLYYLGIVHKIDYKQKNIYILRQFN</sequence>
<evidence type="ECO:0000313" key="1">
    <source>
        <dbReference type="EMBL" id="RNA38011.1"/>
    </source>
</evidence>
<organism evidence="1 2">
    <name type="scientific">Brachionus plicatilis</name>
    <name type="common">Marine rotifer</name>
    <name type="synonym">Brachionus muelleri</name>
    <dbReference type="NCBI Taxonomy" id="10195"/>
    <lineage>
        <taxon>Eukaryota</taxon>
        <taxon>Metazoa</taxon>
        <taxon>Spiralia</taxon>
        <taxon>Gnathifera</taxon>
        <taxon>Rotifera</taxon>
        <taxon>Eurotatoria</taxon>
        <taxon>Monogononta</taxon>
        <taxon>Pseudotrocha</taxon>
        <taxon>Ploima</taxon>
        <taxon>Brachionidae</taxon>
        <taxon>Brachionus</taxon>
    </lineage>
</organism>
<dbReference type="Proteomes" id="UP000276133">
    <property type="component" value="Unassembled WGS sequence"/>
</dbReference>
<gene>
    <name evidence="1" type="ORF">BpHYR1_002525</name>
</gene>
<dbReference type="AlphaFoldDB" id="A0A3M7SQ78"/>
<proteinExistence type="predicted"/>